<evidence type="ECO:0000313" key="13">
    <source>
        <dbReference type="Proteomes" id="UP000015101"/>
    </source>
</evidence>
<dbReference type="AlphaFoldDB" id="T1G2Q2"/>
<keyword evidence="3" id="KW-0235">DNA replication</keyword>
<evidence type="ECO:0000256" key="5">
    <source>
        <dbReference type="ARBA" id="ARBA00022840"/>
    </source>
</evidence>
<dbReference type="InterPro" id="IPR048866">
    <property type="entry name" value="ORC5_lid"/>
</dbReference>
<accession>T1G2Q2</accession>
<keyword evidence="4" id="KW-0547">Nucleotide-binding</keyword>
<dbReference type="GeneID" id="20215350"/>
<dbReference type="Pfam" id="PF21639">
    <property type="entry name" value="ORC5_lid"/>
    <property type="match status" value="1"/>
</dbReference>
<dbReference type="PANTHER" id="PTHR12705">
    <property type="entry name" value="ORIGIN RECOGNITION COMPLEX SUBUNIT 5"/>
    <property type="match status" value="1"/>
</dbReference>
<dbReference type="InterPro" id="IPR041664">
    <property type="entry name" value="AAA_16"/>
</dbReference>
<evidence type="ECO:0000313" key="11">
    <source>
        <dbReference type="EMBL" id="ESO06990.1"/>
    </source>
</evidence>
<feature type="domain" description="ORC5 lid" evidence="10">
    <location>
        <begin position="198"/>
        <end position="264"/>
    </location>
</feature>
<dbReference type="EnsemblMetazoa" id="HelroT76855">
    <property type="protein sequence ID" value="HelroP76855"/>
    <property type="gene ID" value="HelroG76855"/>
</dbReference>
<dbReference type="RefSeq" id="XP_009015086.1">
    <property type="nucleotide sequence ID" value="XM_009016838.1"/>
</dbReference>
<evidence type="ECO:0000256" key="3">
    <source>
        <dbReference type="ARBA" id="ARBA00022705"/>
    </source>
</evidence>
<dbReference type="Gene3D" id="3.40.50.300">
    <property type="entry name" value="P-loop containing nucleotide triphosphate hydrolases"/>
    <property type="match status" value="1"/>
</dbReference>
<dbReference type="GO" id="GO:0006270">
    <property type="term" value="P:DNA replication initiation"/>
    <property type="evidence" value="ECO:0000318"/>
    <property type="project" value="GO_Central"/>
</dbReference>
<dbReference type="GO" id="GO:0003688">
    <property type="term" value="F:DNA replication origin binding"/>
    <property type="evidence" value="ECO:0000318"/>
    <property type="project" value="GO_Central"/>
</dbReference>
<dbReference type="Proteomes" id="UP000015101">
    <property type="component" value="Unassembled WGS sequence"/>
</dbReference>
<comment type="similarity">
    <text evidence="2">Belongs to the ORC5 family.</text>
</comment>
<name>T1G2Q2_HELRO</name>
<dbReference type="FunCoup" id="T1G2Q2">
    <property type="interactions" value="2255"/>
</dbReference>
<dbReference type="OMA" id="QLRRWHG"/>
<dbReference type="GO" id="GO:0005524">
    <property type="term" value="F:ATP binding"/>
    <property type="evidence" value="ECO:0007669"/>
    <property type="project" value="UniProtKB-KW"/>
</dbReference>
<evidence type="ECO:0000256" key="7">
    <source>
        <dbReference type="ARBA" id="ARBA00069657"/>
    </source>
</evidence>
<reference evidence="11 13" key="2">
    <citation type="journal article" date="2013" name="Nature">
        <title>Insights into bilaterian evolution from three spiralian genomes.</title>
        <authorList>
            <person name="Simakov O."/>
            <person name="Marletaz F."/>
            <person name="Cho S.J."/>
            <person name="Edsinger-Gonzales E."/>
            <person name="Havlak P."/>
            <person name="Hellsten U."/>
            <person name="Kuo D.H."/>
            <person name="Larsson T."/>
            <person name="Lv J."/>
            <person name="Arendt D."/>
            <person name="Savage R."/>
            <person name="Osoegawa K."/>
            <person name="de Jong P."/>
            <person name="Grimwood J."/>
            <person name="Chapman J.A."/>
            <person name="Shapiro H."/>
            <person name="Aerts A."/>
            <person name="Otillar R.P."/>
            <person name="Terry A.Y."/>
            <person name="Boore J.L."/>
            <person name="Grigoriev I.V."/>
            <person name="Lindberg D.R."/>
            <person name="Seaver E.C."/>
            <person name="Weisblat D.A."/>
            <person name="Putnam N.H."/>
            <person name="Rokhsar D.S."/>
        </authorList>
    </citation>
    <scope>NUCLEOTIDE SEQUENCE</scope>
</reference>
<dbReference type="Pfam" id="PF14630">
    <property type="entry name" value="ORC5_C"/>
    <property type="match status" value="1"/>
</dbReference>
<dbReference type="Pfam" id="PF13191">
    <property type="entry name" value="AAA_16"/>
    <property type="match status" value="1"/>
</dbReference>
<dbReference type="InterPro" id="IPR047088">
    <property type="entry name" value="ORC5_C"/>
</dbReference>
<dbReference type="PANTHER" id="PTHR12705:SF0">
    <property type="entry name" value="ORIGIN RECOGNITION COMPLEX SUBUNIT 5"/>
    <property type="match status" value="1"/>
</dbReference>
<keyword evidence="5" id="KW-0067">ATP-binding</keyword>
<dbReference type="InterPro" id="IPR027417">
    <property type="entry name" value="P-loop_NTPase"/>
</dbReference>
<dbReference type="HOGENOM" id="CLU_028223_0_1_1"/>
<feature type="domain" description="Orc1-like AAA ATPase" evidence="8">
    <location>
        <begin position="7"/>
        <end position="143"/>
    </location>
</feature>
<dbReference type="EMBL" id="AMQM01003753">
    <property type="status" value="NOT_ANNOTATED_CDS"/>
    <property type="molecule type" value="Genomic_DNA"/>
</dbReference>
<dbReference type="GO" id="GO:0005664">
    <property type="term" value="C:nuclear origin of replication recognition complex"/>
    <property type="evidence" value="ECO:0000318"/>
    <property type="project" value="GO_Central"/>
</dbReference>
<comment type="subcellular location">
    <subcellularLocation>
        <location evidence="1">Nucleus</location>
    </subcellularLocation>
</comment>
<dbReference type="InParanoid" id="T1G2Q2"/>
<proteinExistence type="inferred from homology"/>
<dbReference type="EMBL" id="AMQM01003752">
    <property type="status" value="NOT_ANNOTATED_CDS"/>
    <property type="molecule type" value="Genomic_DNA"/>
</dbReference>
<evidence type="ECO:0000256" key="1">
    <source>
        <dbReference type="ARBA" id="ARBA00004123"/>
    </source>
</evidence>
<evidence type="ECO:0000259" key="10">
    <source>
        <dbReference type="Pfam" id="PF21639"/>
    </source>
</evidence>
<evidence type="ECO:0000313" key="12">
    <source>
        <dbReference type="EnsemblMetazoa" id="HelroP76855"/>
    </source>
</evidence>
<feature type="domain" description="Origin recognition complex subunit 5 C-terminal" evidence="9">
    <location>
        <begin position="295"/>
        <end position="427"/>
    </location>
</feature>
<dbReference type="FunFam" id="3.40.50.300:FF:000673">
    <property type="entry name" value="Origin recognition complex subunit 5"/>
    <property type="match status" value="1"/>
</dbReference>
<dbReference type="EMBL" id="KB096275">
    <property type="protein sequence ID" value="ESO06990.1"/>
    <property type="molecule type" value="Genomic_DNA"/>
</dbReference>
<dbReference type="InterPro" id="IPR020796">
    <property type="entry name" value="ORC5"/>
</dbReference>
<gene>
    <name evidence="12" type="primary">20215350</name>
    <name evidence="11" type="ORF">HELRODRAFT_76855</name>
</gene>
<dbReference type="eggNOG" id="KOG2543">
    <property type="taxonomic scope" value="Eukaryota"/>
</dbReference>
<dbReference type="STRING" id="6412.T1G2Q2"/>
<dbReference type="CTD" id="20215350"/>
<reference evidence="13" key="1">
    <citation type="submission" date="2012-12" db="EMBL/GenBank/DDBJ databases">
        <authorList>
            <person name="Hellsten U."/>
            <person name="Grimwood J."/>
            <person name="Chapman J.A."/>
            <person name="Shapiro H."/>
            <person name="Aerts A."/>
            <person name="Otillar R.P."/>
            <person name="Terry A.Y."/>
            <person name="Boore J.L."/>
            <person name="Simakov O."/>
            <person name="Marletaz F."/>
            <person name="Cho S.-J."/>
            <person name="Edsinger-Gonzales E."/>
            <person name="Havlak P."/>
            <person name="Kuo D.-H."/>
            <person name="Larsson T."/>
            <person name="Lv J."/>
            <person name="Arendt D."/>
            <person name="Savage R."/>
            <person name="Osoegawa K."/>
            <person name="de Jong P."/>
            <person name="Lindberg D.R."/>
            <person name="Seaver E.C."/>
            <person name="Weisblat D.A."/>
            <person name="Putnam N.H."/>
            <person name="Grigoriev I.V."/>
            <person name="Rokhsar D.S."/>
        </authorList>
    </citation>
    <scope>NUCLEOTIDE SEQUENCE</scope>
</reference>
<sequence length="431" mass="49688">MELENLLPCRSKQIDLICAYLDEVVVCFLPSMFVYGLPATGKSSVIKCLVPYLKHRYINVNCIECYTPRLIYECILGQLDPSFSGRCDNPSKFVDMLKETIITTCGSDHSIYIHFEKCERLREVHPLMLPMFLKLQELVNFCVFLIHFVDVVVGVVSYKKNCFFEKIKLKQKNQKTNIDELLKILCHDTPANVPHSTYENFINLLLDVFHMVCRNLTELRYLAHVNLDKYLEPVHKGEANYGDTVKLWKNIEPHLKRAMQTVFLREVSGEQWMKMQQLSSESTSASSSTRSTIEIPVYTKYLLIAAYLASYNPAKLDKRFFMKNAGKTSKRLKNAIKKKEERTSCHLLGPKFFPLDRMMAIFYSIVEEKVVPTANTFSQISSLVSLGLLSQSSMVDQLDGQKYKCLVTLEQIKSVAKSVGFEIMRYLYDFI</sequence>
<protein>
    <recommendedName>
        <fullName evidence="7">Origin recognition complex subunit 5</fullName>
    </recommendedName>
</protein>
<organism evidence="12 13">
    <name type="scientific">Helobdella robusta</name>
    <name type="common">Californian leech</name>
    <dbReference type="NCBI Taxonomy" id="6412"/>
    <lineage>
        <taxon>Eukaryota</taxon>
        <taxon>Metazoa</taxon>
        <taxon>Spiralia</taxon>
        <taxon>Lophotrochozoa</taxon>
        <taxon>Annelida</taxon>
        <taxon>Clitellata</taxon>
        <taxon>Hirudinea</taxon>
        <taxon>Rhynchobdellida</taxon>
        <taxon>Glossiphoniidae</taxon>
        <taxon>Helobdella</taxon>
    </lineage>
</organism>
<keyword evidence="13" id="KW-1185">Reference proteome</keyword>
<dbReference type="OrthoDB" id="365981at2759"/>
<dbReference type="SUPFAM" id="SSF52540">
    <property type="entry name" value="P-loop containing nucleoside triphosphate hydrolases"/>
    <property type="match status" value="1"/>
</dbReference>
<evidence type="ECO:0000256" key="6">
    <source>
        <dbReference type="ARBA" id="ARBA00023242"/>
    </source>
</evidence>
<reference evidence="12" key="3">
    <citation type="submission" date="2015-06" db="UniProtKB">
        <authorList>
            <consortium name="EnsemblMetazoa"/>
        </authorList>
    </citation>
    <scope>IDENTIFICATION</scope>
</reference>
<dbReference type="KEGG" id="hro:HELRODRAFT_76855"/>
<evidence type="ECO:0000256" key="4">
    <source>
        <dbReference type="ARBA" id="ARBA00022741"/>
    </source>
</evidence>
<evidence type="ECO:0000259" key="8">
    <source>
        <dbReference type="Pfam" id="PF13191"/>
    </source>
</evidence>
<evidence type="ECO:0000256" key="2">
    <source>
        <dbReference type="ARBA" id="ARBA00006269"/>
    </source>
</evidence>
<keyword evidence="6" id="KW-0539">Nucleus</keyword>
<evidence type="ECO:0000259" key="9">
    <source>
        <dbReference type="Pfam" id="PF14630"/>
    </source>
</evidence>